<keyword evidence="5 6" id="KW-0687">Ribonucleoprotein</keyword>
<evidence type="ECO:0000259" key="8">
    <source>
        <dbReference type="PROSITE" id="PS50823"/>
    </source>
</evidence>
<dbReference type="GO" id="GO:0003735">
    <property type="term" value="F:structural constituent of ribosome"/>
    <property type="evidence" value="ECO:0007669"/>
    <property type="project" value="UniProtKB-UniRule"/>
</dbReference>
<dbReference type="InterPro" id="IPR015946">
    <property type="entry name" value="KH_dom-like_a/b"/>
</dbReference>
<gene>
    <name evidence="6" type="primary">rps3</name>
    <name evidence="9" type="synonym">rps3p</name>
    <name evidence="9" type="ordered locus">MCP_2226</name>
</gene>
<evidence type="ECO:0000313" key="9">
    <source>
        <dbReference type="EMBL" id="BAI62298.1"/>
    </source>
</evidence>
<dbReference type="NCBIfam" id="NF003219">
    <property type="entry name" value="PRK04191.1"/>
    <property type="match status" value="1"/>
</dbReference>
<dbReference type="eggNOG" id="arCOG04097">
    <property type="taxonomic scope" value="Archaea"/>
</dbReference>
<dbReference type="PROSITE" id="PS50823">
    <property type="entry name" value="KH_TYPE_2"/>
    <property type="match status" value="1"/>
</dbReference>
<reference evidence="10" key="3">
    <citation type="journal article" date="2011" name="PLoS ONE">
        <title>Genome sequence of a mesophilic hydrogenotrophic methanogen Methanocella paludicola, the first cultivated representative of the order Methanocellales.</title>
        <authorList>
            <person name="Sakai S."/>
            <person name="Takaki Y."/>
            <person name="Shimamura S."/>
            <person name="Sekine M."/>
            <person name="Tajima T."/>
            <person name="Kosugi H."/>
            <person name="Ichikawa N."/>
            <person name="Tasumi E."/>
            <person name="Hiraki A.T."/>
            <person name="Shimizu A."/>
            <person name="Kato Y."/>
            <person name="Nishiko R."/>
            <person name="Mori K."/>
            <person name="Fujita N."/>
            <person name="Imachi H."/>
            <person name="Takai K."/>
        </authorList>
    </citation>
    <scope>NUCLEOTIDE SEQUENCE [LARGE SCALE GENOMIC DNA]</scope>
    <source>
        <strain evidence="10">DSM 17711 / JCM 13418 / NBRC 101707 / SANAE</strain>
    </source>
</reference>
<comment type="similarity">
    <text evidence="1 6">Belongs to the universal ribosomal protein uS3 family.</text>
</comment>
<evidence type="ECO:0000256" key="1">
    <source>
        <dbReference type="ARBA" id="ARBA00010761"/>
    </source>
</evidence>
<dbReference type="STRING" id="304371.MCP_2226"/>
<evidence type="ECO:0000256" key="3">
    <source>
        <dbReference type="ARBA" id="ARBA00022884"/>
    </source>
</evidence>
<dbReference type="NCBIfam" id="TIGR01008">
    <property type="entry name" value="uS3_euk_arch"/>
    <property type="match status" value="1"/>
</dbReference>
<accession>D1Z0S6</accession>
<dbReference type="GO" id="GO:0019843">
    <property type="term" value="F:rRNA binding"/>
    <property type="evidence" value="ECO:0007669"/>
    <property type="project" value="UniProtKB-UniRule"/>
</dbReference>
<keyword evidence="3 6" id="KW-0694">RNA-binding</keyword>
<feature type="compositionally biased region" description="Basic residues" evidence="7">
    <location>
        <begin position="251"/>
        <end position="261"/>
    </location>
</feature>
<feature type="compositionally biased region" description="Basic and acidic residues" evidence="7">
    <location>
        <begin position="283"/>
        <end position="292"/>
    </location>
</feature>
<feature type="compositionally biased region" description="Low complexity" evidence="7">
    <location>
        <begin position="262"/>
        <end position="282"/>
    </location>
</feature>
<dbReference type="SUPFAM" id="SSF54814">
    <property type="entry name" value="Prokaryotic type KH domain (KH-domain type II)"/>
    <property type="match status" value="1"/>
</dbReference>
<dbReference type="Gene3D" id="3.30.300.20">
    <property type="match status" value="1"/>
</dbReference>
<dbReference type="CDD" id="cd02411">
    <property type="entry name" value="KH-II_30S_S3_arch"/>
    <property type="match status" value="1"/>
</dbReference>
<dbReference type="Gene3D" id="3.30.1140.32">
    <property type="entry name" value="Ribosomal protein S3, C-terminal domain"/>
    <property type="match status" value="1"/>
</dbReference>
<dbReference type="InterPro" id="IPR009019">
    <property type="entry name" value="KH_sf_prok-type"/>
</dbReference>
<dbReference type="InterPro" id="IPR004044">
    <property type="entry name" value="KH_dom_type_2"/>
</dbReference>
<dbReference type="AlphaFoldDB" id="D1Z0S6"/>
<dbReference type="InterPro" id="IPR005703">
    <property type="entry name" value="Ribosomal_uS3_euk/arc"/>
</dbReference>
<keyword evidence="2 6" id="KW-0699">rRNA-binding</keyword>
<name>D1Z0S6_METPS</name>
<comment type="subunit">
    <text evidence="6">Part of the 30S ribosomal subunit.</text>
</comment>
<dbReference type="InterPro" id="IPR057258">
    <property type="entry name" value="Ribosomal_uS3"/>
</dbReference>
<evidence type="ECO:0000256" key="4">
    <source>
        <dbReference type="ARBA" id="ARBA00022980"/>
    </source>
</evidence>
<feature type="region of interest" description="Disordered" evidence="7">
    <location>
        <begin position="204"/>
        <end position="292"/>
    </location>
</feature>
<feature type="domain" description="KH type-2" evidence="8">
    <location>
        <begin position="17"/>
        <end position="86"/>
    </location>
</feature>
<dbReference type="Proteomes" id="UP000001882">
    <property type="component" value="Chromosome"/>
</dbReference>
<reference evidence="9 10" key="2">
    <citation type="journal article" date="2008" name="Int. J. Syst. Evol. Microbiol.">
        <title>Methanocella paludicola gen. nov., sp. nov., a methane-producing archaeon, the first isolate of the lineage 'Rice Cluster I', and proposal of the new archaeal order Methanocellales ord. nov.</title>
        <authorList>
            <person name="Sakai S."/>
            <person name="Imachi H."/>
            <person name="Hanada S."/>
            <person name="Ohashi A."/>
            <person name="Harada H."/>
            <person name="Kamagata Y."/>
        </authorList>
    </citation>
    <scope>NUCLEOTIDE SEQUENCE [LARGE SCALE GENOMIC DNA]</scope>
    <source>
        <strain evidence="10">DSM 17711 / JCM 13418 / NBRC 101707 / SANAE</strain>
    </source>
</reference>
<dbReference type="OrthoDB" id="9126at2157"/>
<dbReference type="Pfam" id="PF07650">
    <property type="entry name" value="KH_2"/>
    <property type="match status" value="1"/>
</dbReference>
<dbReference type="InterPro" id="IPR036419">
    <property type="entry name" value="Ribosomal_S3_C_sf"/>
</dbReference>
<evidence type="ECO:0000313" key="10">
    <source>
        <dbReference type="Proteomes" id="UP000001882"/>
    </source>
</evidence>
<dbReference type="PANTHER" id="PTHR11760:SF32">
    <property type="entry name" value="SMALL RIBOSOMAL SUBUNIT PROTEIN US3"/>
    <property type="match status" value="1"/>
</dbReference>
<evidence type="ECO:0000256" key="2">
    <source>
        <dbReference type="ARBA" id="ARBA00022730"/>
    </source>
</evidence>
<evidence type="ECO:0000256" key="7">
    <source>
        <dbReference type="SAM" id="MobiDB-lite"/>
    </source>
</evidence>
<dbReference type="InterPro" id="IPR027488">
    <property type="entry name" value="Ribosomal_uS3_arc"/>
</dbReference>
<dbReference type="HAMAP" id="MF_01309_A">
    <property type="entry name" value="Ribosomal_uS3_A"/>
    <property type="match status" value="1"/>
</dbReference>
<keyword evidence="4 6" id="KW-0689">Ribosomal protein</keyword>
<organism evidence="9 10">
    <name type="scientific">Methanocella paludicola (strain DSM 17711 / JCM 13418 / NBRC 101707 / SANAE)</name>
    <dbReference type="NCBI Taxonomy" id="304371"/>
    <lineage>
        <taxon>Archaea</taxon>
        <taxon>Methanobacteriati</taxon>
        <taxon>Methanobacteriota</taxon>
        <taxon>Stenosarchaea group</taxon>
        <taxon>Methanomicrobia</taxon>
        <taxon>Methanocellales</taxon>
        <taxon>Methanocellaceae</taxon>
        <taxon>Methanocella</taxon>
    </lineage>
</organism>
<feature type="compositionally biased region" description="Low complexity" evidence="7">
    <location>
        <begin position="205"/>
        <end position="217"/>
    </location>
</feature>
<dbReference type="Pfam" id="PF00189">
    <property type="entry name" value="Ribosomal_S3_C"/>
    <property type="match status" value="1"/>
</dbReference>
<dbReference type="GO" id="GO:0022627">
    <property type="term" value="C:cytosolic small ribosomal subunit"/>
    <property type="evidence" value="ECO:0007669"/>
    <property type="project" value="UniProtKB-UniRule"/>
</dbReference>
<sequence length="292" mass="32163">MAVEKKFVQDGFKKAMIDEFFLEKLERAGYGGMDINRTPMGTQITIRAEKPGMIIGKSGKMIRKFTKDLDVRFKMDNPQIDVQEVKRPELNAQMMATRLANALERGWYFRKAGQSTLQRIMDSGAMGVEIVIAGKLTGPRKRTEKFIAGYIKHCGKPVEEFVDVGYARAKKKLGIIGVKVRIMPPGSVLPDHIEVLPIKKEEAKPATPAVTAPAAEVKPSEGAAAEVEKIIAESEKAEKAEAKPAEEKARRPPRRQQKKPAARPAAETAPAAAKPAEAAPAEQPKEEPKREE</sequence>
<dbReference type="GO" id="GO:0006412">
    <property type="term" value="P:translation"/>
    <property type="evidence" value="ECO:0007669"/>
    <property type="project" value="UniProtKB-UniRule"/>
</dbReference>
<dbReference type="PATRIC" id="fig|304371.9.peg.2265"/>
<dbReference type="RefSeq" id="WP_012900972.1">
    <property type="nucleotide sequence ID" value="NC_013665.1"/>
</dbReference>
<dbReference type="InterPro" id="IPR004087">
    <property type="entry name" value="KH_dom"/>
</dbReference>
<keyword evidence="10" id="KW-1185">Reference proteome</keyword>
<proteinExistence type="inferred from homology"/>
<evidence type="ECO:0000256" key="5">
    <source>
        <dbReference type="ARBA" id="ARBA00023274"/>
    </source>
</evidence>
<feature type="compositionally biased region" description="Basic and acidic residues" evidence="7">
    <location>
        <begin position="226"/>
        <end position="250"/>
    </location>
</feature>
<dbReference type="KEGG" id="mpd:MCP_2226"/>
<dbReference type="GeneID" id="8683113"/>
<dbReference type="PROSITE" id="PS50084">
    <property type="entry name" value="KH_TYPE_1"/>
    <property type="match status" value="1"/>
</dbReference>
<dbReference type="SMART" id="SM00322">
    <property type="entry name" value="KH"/>
    <property type="match status" value="1"/>
</dbReference>
<dbReference type="SUPFAM" id="SSF54821">
    <property type="entry name" value="Ribosomal protein S3 C-terminal domain"/>
    <property type="match status" value="1"/>
</dbReference>
<dbReference type="InParanoid" id="D1Z0S6"/>
<dbReference type="PANTHER" id="PTHR11760">
    <property type="entry name" value="30S/40S RIBOSOMAL PROTEIN S3"/>
    <property type="match status" value="1"/>
</dbReference>
<dbReference type="FunFam" id="3.30.300.20:FF:000001">
    <property type="entry name" value="30S ribosomal protein S3"/>
    <property type="match status" value="1"/>
</dbReference>
<dbReference type="InterPro" id="IPR001351">
    <property type="entry name" value="Ribosomal_uS3_C"/>
</dbReference>
<dbReference type="EMBL" id="AP011532">
    <property type="protein sequence ID" value="BAI62298.1"/>
    <property type="molecule type" value="Genomic_DNA"/>
</dbReference>
<comment type="function">
    <text evidence="6">Binds the lower part of the 30S subunit head.</text>
</comment>
<dbReference type="FunCoup" id="D1Z0S6">
    <property type="interactions" value="164"/>
</dbReference>
<protein>
    <recommendedName>
        <fullName evidence="6">Small ribosomal subunit protein uS3</fullName>
    </recommendedName>
</protein>
<evidence type="ECO:0000256" key="6">
    <source>
        <dbReference type="HAMAP-Rule" id="MF_01309"/>
    </source>
</evidence>
<reference evidence="9 10" key="1">
    <citation type="journal article" date="2007" name="Appl. Environ. Microbiol.">
        <title>Isolation of key methanogens for global methane emission from rice paddy fields: a novel isolate affiliated with the clone cluster rice cluster I.</title>
        <authorList>
            <person name="Sakai S."/>
            <person name="Imachi H."/>
            <person name="Sekiguchi Y."/>
            <person name="Ohashi A."/>
            <person name="Harada H."/>
            <person name="Kamagata Y."/>
        </authorList>
    </citation>
    <scope>NUCLEOTIDE SEQUENCE [LARGE SCALE GENOMIC DNA]</scope>
    <source>
        <strain evidence="10">DSM 17711 / JCM 13418 / NBRC 101707 / SANAE</strain>
    </source>
</reference>